<organism evidence="2 3">
    <name type="scientific">Streptomyces monashensis</name>
    <dbReference type="NCBI Taxonomy" id="1678012"/>
    <lineage>
        <taxon>Bacteria</taxon>
        <taxon>Bacillati</taxon>
        <taxon>Actinomycetota</taxon>
        <taxon>Actinomycetes</taxon>
        <taxon>Kitasatosporales</taxon>
        <taxon>Streptomycetaceae</taxon>
        <taxon>Streptomyces</taxon>
    </lineage>
</organism>
<gene>
    <name evidence="2" type="ORF">BIV23_07985</name>
</gene>
<protein>
    <submittedName>
        <fullName evidence="2">Uncharacterized protein</fullName>
    </submittedName>
</protein>
<accession>A0A1S2QLP2</accession>
<dbReference type="Proteomes" id="UP000179642">
    <property type="component" value="Unassembled WGS sequence"/>
</dbReference>
<proteinExistence type="predicted"/>
<evidence type="ECO:0000256" key="1">
    <source>
        <dbReference type="SAM" id="MobiDB-lite"/>
    </source>
</evidence>
<dbReference type="AlphaFoldDB" id="A0A1S2QLP2"/>
<comment type="caution">
    <text evidence="2">The sequence shown here is derived from an EMBL/GenBank/DDBJ whole genome shotgun (WGS) entry which is preliminary data.</text>
</comment>
<dbReference type="RefSeq" id="WP_071380056.1">
    <property type="nucleotide sequence ID" value="NZ_MLYO01000015.1"/>
</dbReference>
<dbReference type="EMBL" id="MLYO01000015">
    <property type="protein sequence ID" value="OIK06325.1"/>
    <property type="molecule type" value="Genomic_DNA"/>
</dbReference>
<evidence type="ECO:0000313" key="3">
    <source>
        <dbReference type="Proteomes" id="UP000179642"/>
    </source>
</evidence>
<keyword evidence="3" id="KW-1185">Reference proteome</keyword>
<evidence type="ECO:0000313" key="2">
    <source>
        <dbReference type="EMBL" id="OIK06325.1"/>
    </source>
</evidence>
<feature type="compositionally biased region" description="Low complexity" evidence="1">
    <location>
        <begin position="1"/>
        <end position="10"/>
    </location>
</feature>
<name>A0A1S2QLP2_9ACTN</name>
<feature type="region of interest" description="Disordered" evidence="1">
    <location>
        <begin position="1"/>
        <end position="30"/>
    </location>
</feature>
<reference evidence="2 3" key="1">
    <citation type="submission" date="2016-10" db="EMBL/GenBank/DDBJ databases">
        <title>Genome sequence of Streptomyces sp. MUSC 1.</title>
        <authorList>
            <person name="Lee L.-H."/>
            <person name="Ser H.-L."/>
            <person name="Law J.W.-F."/>
        </authorList>
    </citation>
    <scope>NUCLEOTIDE SEQUENCE [LARGE SCALE GENOMIC DNA]</scope>
    <source>
        <strain evidence="2 3">MUSC 1</strain>
    </source>
</reference>
<sequence length="91" mass="9126">MGGGRRAAAAESALADLPEQRPAAGDARGVPLLQDGDEEVVMAGVAVAADRQEFQQTGPVGIKADLVAQVVARGVDSTSPASAVMQGQSEP</sequence>